<feature type="transmembrane region" description="Helical" evidence="1">
    <location>
        <begin position="6"/>
        <end position="22"/>
    </location>
</feature>
<protein>
    <submittedName>
        <fullName evidence="2">YtpI family protein</fullName>
    </submittedName>
</protein>
<keyword evidence="1" id="KW-1133">Transmembrane helix</keyword>
<dbReference type="InterPro" id="IPR025618">
    <property type="entry name" value="YtpI"/>
</dbReference>
<name>A0ABR8XK58_9BACL</name>
<keyword evidence="3" id="KW-1185">Reference proteome</keyword>
<accession>A0ABR8XK58</accession>
<dbReference type="Proteomes" id="UP000600565">
    <property type="component" value="Unassembled WGS sequence"/>
</dbReference>
<dbReference type="EMBL" id="JACSPW010000002">
    <property type="protein sequence ID" value="MBD8032304.1"/>
    <property type="molecule type" value="Genomic_DNA"/>
</dbReference>
<dbReference type="Pfam" id="PF14007">
    <property type="entry name" value="YtpI"/>
    <property type="match status" value="1"/>
</dbReference>
<feature type="transmembrane region" description="Helical" evidence="1">
    <location>
        <begin position="42"/>
        <end position="61"/>
    </location>
</feature>
<reference evidence="2 3" key="1">
    <citation type="submission" date="2020-08" db="EMBL/GenBank/DDBJ databases">
        <title>A Genomic Blueprint of the Chicken Gut Microbiome.</title>
        <authorList>
            <person name="Gilroy R."/>
            <person name="Ravi A."/>
            <person name="Getino M."/>
            <person name="Pursley I."/>
            <person name="Horton D.L."/>
            <person name="Alikhan N.-F."/>
            <person name="Baker D."/>
            <person name="Gharbi K."/>
            <person name="Hall N."/>
            <person name="Watson M."/>
            <person name="Adriaenssens E.M."/>
            <person name="Foster-Nyarko E."/>
            <person name="Jarju S."/>
            <person name="Secka A."/>
            <person name="Antonio M."/>
            <person name="Oren A."/>
            <person name="Chaudhuri R."/>
            <person name="La Ragione R.M."/>
            <person name="Hildebrand F."/>
            <person name="Pallen M.J."/>
        </authorList>
    </citation>
    <scope>NUCLEOTIDE SEQUENCE [LARGE SCALE GENOMIC DNA]</scope>
    <source>
        <strain evidence="2 3">Sa1YVA6</strain>
    </source>
</reference>
<proteinExistence type="predicted"/>
<dbReference type="RefSeq" id="WP_191702895.1">
    <property type="nucleotide sequence ID" value="NZ_JACSPW010000002.1"/>
</dbReference>
<gene>
    <name evidence="2" type="ORF">H9632_04435</name>
</gene>
<evidence type="ECO:0000313" key="2">
    <source>
        <dbReference type="EMBL" id="MBD8032304.1"/>
    </source>
</evidence>
<evidence type="ECO:0000313" key="3">
    <source>
        <dbReference type="Proteomes" id="UP000600565"/>
    </source>
</evidence>
<comment type="caution">
    <text evidence="2">The sequence shown here is derived from an EMBL/GenBank/DDBJ whole genome shotgun (WGS) entry which is preliminary data.</text>
</comment>
<evidence type="ECO:0000256" key="1">
    <source>
        <dbReference type="SAM" id="Phobius"/>
    </source>
</evidence>
<keyword evidence="1" id="KW-0812">Transmembrane</keyword>
<feature type="transmembrane region" description="Helical" evidence="1">
    <location>
        <begin position="67"/>
        <end position="85"/>
    </location>
</feature>
<keyword evidence="1" id="KW-0472">Membrane</keyword>
<organism evidence="2 3">
    <name type="scientific">Solibacillus merdavium</name>
    <dbReference type="NCBI Taxonomy" id="2762218"/>
    <lineage>
        <taxon>Bacteria</taxon>
        <taxon>Bacillati</taxon>
        <taxon>Bacillota</taxon>
        <taxon>Bacilli</taxon>
        <taxon>Bacillales</taxon>
        <taxon>Caryophanaceae</taxon>
        <taxon>Solibacillus</taxon>
    </lineage>
</organism>
<sequence>MVYLNFLFVAGIVASLVFYFYFKTKQFRSTLPIRRKWYTAKAGVSLASFLIFFGLNAIILYPDIIGFAIAAVFIVLGAGLGVNNYKRMRHEGRYVHEEYELNK</sequence>